<evidence type="ECO:0000256" key="3">
    <source>
        <dbReference type="ARBA" id="ARBA00023027"/>
    </source>
</evidence>
<accession>F2JXT2</accession>
<dbReference type="InterPro" id="IPR057326">
    <property type="entry name" value="KR_dom"/>
</dbReference>
<dbReference type="FunFam" id="3.40.50.720:FF:000084">
    <property type="entry name" value="Short-chain dehydrogenase reductase"/>
    <property type="match status" value="1"/>
</dbReference>
<dbReference type="PROSITE" id="PS00061">
    <property type="entry name" value="ADH_SHORT"/>
    <property type="match status" value="1"/>
</dbReference>
<feature type="domain" description="Ketoreductase" evidence="4">
    <location>
        <begin position="9"/>
        <end position="186"/>
    </location>
</feature>
<dbReference type="CDD" id="cd05233">
    <property type="entry name" value="SDR_c"/>
    <property type="match status" value="1"/>
</dbReference>
<dbReference type="PANTHER" id="PTHR24321">
    <property type="entry name" value="DEHYDROGENASES, SHORT CHAIN"/>
    <property type="match status" value="1"/>
</dbReference>
<organism evidence="5 6">
    <name type="scientific">Marinomonas mediterranea (strain ATCC 700492 / JCM 21426 / NBRC 103028 / MMB-1)</name>
    <dbReference type="NCBI Taxonomy" id="717774"/>
    <lineage>
        <taxon>Bacteria</taxon>
        <taxon>Pseudomonadati</taxon>
        <taxon>Pseudomonadota</taxon>
        <taxon>Gammaproteobacteria</taxon>
        <taxon>Oceanospirillales</taxon>
        <taxon>Oceanospirillaceae</taxon>
        <taxon>Marinomonas</taxon>
    </lineage>
</organism>
<dbReference type="PANTHER" id="PTHR24321:SF8">
    <property type="entry name" value="ESTRADIOL 17-BETA-DEHYDROGENASE 8-RELATED"/>
    <property type="match status" value="1"/>
</dbReference>
<dbReference type="AlphaFoldDB" id="F2JXT2"/>
<evidence type="ECO:0000313" key="6">
    <source>
        <dbReference type="Proteomes" id="UP000001062"/>
    </source>
</evidence>
<dbReference type="SMART" id="SM00822">
    <property type="entry name" value="PKS_KR"/>
    <property type="match status" value="1"/>
</dbReference>
<gene>
    <name evidence="5" type="ordered locus">Marme_3870</name>
</gene>
<dbReference type="STRING" id="717774.Marme_3870"/>
<dbReference type="EC" id="1.1.1.184" evidence="5"/>
<dbReference type="EMBL" id="CP002583">
    <property type="protein sequence ID" value="ADZ93080.1"/>
    <property type="molecule type" value="Genomic_DNA"/>
</dbReference>
<dbReference type="PRINTS" id="PR00081">
    <property type="entry name" value="GDHRDH"/>
</dbReference>
<keyword evidence="6" id="KW-1185">Reference proteome</keyword>
<dbReference type="GO" id="GO:0004090">
    <property type="term" value="F:carbonyl reductase (NADPH) activity"/>
    <property type="evidence" value="ECO:0007669"/>
    <property type="project" value="UniProtKB-EC"/>
</dbReference>
<keyword evidence="3" id="KW-0520">NAD</keyword>
<protein>
    <submittedName>
        <fullName evidence="5">Carbonyl reductase (NADPH)</fullName>
        <ecNumber evidence="5">1.1.1.184</ecNumber>
    </submittedName>
</protein>
<dbReference type="eggNOG" id="COG1028">
    <property type="taxonomic scope" value="Bacteria"/>
</dbReference>
<dbReference type="InterPro" id="IPR020904">
    <property type="entry name" value="Sc_DH/Rdtase_CS"/>
</dbReference>
<dbReference type="InterPro" id="IPR002347">
    <property type="entry name" value="SDR_fam"/>
</dbReference>
<dbReference type="Pfam" id="PF13561">
    <property type="entry name" value="adh_short_C2"/>
    <property type="match status" value="1"/>
</dbReference>
<evidence type="ECO:0000313" key="5">
    <source>
        <dbReference type="EMBL" id="ADZ93080.1"/>
    </source>
</evidence>
<evidence type="ECO:0000259" key="4">
    <source>
        <dbReference type="SMART" id="SM00822"/>
    </source>
</evidence>
<dbReference type="KEGG" id="mme:Marme_3870"/>
<comment type="similarity">
    <text evidence="1">Belongs to the short-chain dehydrogenases/reductases (SDR) family.</text>
</comment>
<evidence type="ECO:0000256" key="2">
    <source>
        <dbReference type="ARBA" id="ARBA00023002"/>
    </source>
</evidence>
<dbReference type="HOGENOM" id="CLU_010194_1_3_6"/>
<dbReference type="Gene3D" id="3.40.50.720">
    <property type="entry name" value="NAD(P)-binding Rossmann-like Domain"/>
    <property type="match status" value="1"/>
</dbReference>
<dbReference type="RefSeq" id="WP_013662982.1">
    <property type="nucleotide sequence ID" value="NC_015276.1"/>
</dbReference>
<dbReference type="SUPFAM" id="SSF51735">
    <property type="entry name" value="NAD(P)-binding Rossmann-fold domains"/>
    <property type="match status" value="1"/>
</dbReference>
<keyword evidence="2 5" id="KW-0560">Oxidoreductase</keyword>
<dbReference type="PATRIC" id="fig|717774.3.peg.3988"/>
<dbReference type="InterPro" id="IPR036291">
    <property type="entry name" value="NAD(P)-bd_dom_sf"/>
</dbReference>
<sequence length="253" mass="26632">MNEPRFLNKNILITGAGTGMGRATALRLALEGAQLALVGRREEPLQQLVTEIEALGGNAVALSCDISQYKALTHCAEQIKNRMGHLDGVFANAGVLGEFQSLSDTHLEQFAQLISINLLGTFLTIKSCLPLLESGSIVINSSWTASAVMPGAGAYASTKSALLAMMKTLAVEQGANAIRVNAISPGIILTPMADDVLSPELENTLAEHTALKRNGTPEDVTGTVAWLLSEDSAFVTGQEIIIDGGYTIGGLRL</sequence>
<dbReference type="OrthoDB" id="20590at2"/>
<reference evidence="5 6" key="1">
    <citation type="journal article" date="2012" name="Stand. Genomic Sci.">
        <title>Complete genome sequence of the melanogenic marine bacterium Marinomonas mediterranea type strain (MMB-1(T)).</title>
        <authorList>
            <person name="Lucas-Elio P."/>
            <person name="Goodwin L."/>
            <person name="Woyke T."/>
            <person name="Pitluck S."/>
            <person name="Nolan M."/>
            <person name="Kyrpides N.C."/>
            <person name="Detter J.C."/>
            <person name="Copeland A."/>
            <person name="Teshima H."/>
            <person name="Bruce D."/>
            <person name="Detter C."/>
            <person name="Tapia R."/>
            <person name="Han S."/>
            <person name="Land M.L."/>
            <person name="Ivanova N."/>
            <person name="Mikhailova N."/>
            <person name="Johnston A.W."/>
            <person name="Sanchez-Amat A."/>
        </authorList>
    </citation>
    <scope>NUCLEOTIDE SEQUENCE [LARGE SCALE GENOMIC DNA]</scope>
    <source>
        <strain evidence="6">ATCC 700492 / JCM 21426 / NBRC 103028 / MMB-1</strain>
    </source>
</reference>
<evidence type="ECO:0000256" key="1">
    <source>
        <dbReference type="ARBA" id="ARBA00006484"/>
    </source>
</evidence>
<dbReference type="Proteomes" id="UP000001062">
    <property type="component" value="Chromosome"/>
</dbReference>
<name>F2JXT2_MARM1</name>
<proteinExistence type="inferred from homology"/>